<keyword evidence="4 8" id="KW-0813">Transport</keyword>
<name>A0A238H3C8_9BURK</name>
<evidence type="ECO:0000256" key="1">
    <source>
        <dbReference type="ARBA" id="ARBA00002792"/>
    </source>
</evidence>
<keyword evidence="5 8" id="KW-0479">Metal-binding</keyword>
<comment type="similarity">
    <text evidence="3 8">Belongs to the rubredoxin family.</text>
</comment>
<evidence type="ECO:0000256" key="7">
    <source>
        <dbReference type="ARBA" id="ARBA00023004"/>
    </source>
</evidence>
<dbReference type="Gene3D" id="2.20.28.10">
    <property type="match status" value="1"/>
</dbReference>
<dbReference type="CDD" id="cd00730">
    <property type="entry name" value="rubredoxin"/>
    <property type="match status" value="1"/>
</dbReference>
<dbReference type="FunFam" id="2.20.28.10:FF:000001">
    <property type="entry name" value="Rubredoxin"/>
    <property type="match status" value="1"/>
</dbReference>
<evidence type="ECO:0000313" key="12">
    <source>
        <dbReference type="Proteomes" id="UP000198460"/>
    </source>
</evidence>
<dbReference type="InterPro" id="IPR024922">
    <property type="entry name" value="Rubredoxin"/>
</dbReference>
<dbReference type="PANTHER" id="PTHR47627:SF1">
    <property type="entry name" value="RUBREDOXIN-1-RELATED"/>
    <property type="match status" value="1"/>
</dbReference>
<dbReference type="AlphaFoldDB" id="A0A238H3C8"/>
<dbReference type="GO" id="GO:0009055">
    <property type="term" value="F:electron transfer activity"/>
    <property type="evidence" value="ECO:0007669"/>
    <property type="project" value="InterPro"/>
</dbReference>
<gene>
    <name evidence="11" type="ORF">BSIN_2970</name>
</gene>
<organism evidence="11 12">
    <name type="scientific">Burkholderia singularis</name>
    <dbReference type="NCBI Taxonomy" id="1503053"/>
    <lineage>
        <taxon>Bacteria</taxon>
        <taxon>Pseudomonadati</taxon>
        <taxon>Pseudomonadota</taxon>
        <taxon>Betaproteobacteria</taxon>
        <taxon>Burkholderiales</taxon>
        <taxon>Burkholderiaceae</taxon>
        <taxon>Burkholderia</taxon>
        <taxon>pseudomallei group</taxon>
    </lineage>
</organism>
<dbReference type="InterPro" id="IPR024935">
    <property type="entry name" value="Rubredoxin_dom"/>
</dbReference>
<comment type="function">
    <text evidence="1">Involved in the hydrocarbon hydroxylating system, which transfers electrons from NADH to rubredoxin reductase and then through rubredoxin to alkane 1 monooxygenase.</text>
</comment>
<dbReference type="PRINTS" id="PR00163">
    <property type="entry name" value="RUBREDOXIN"/>
</dbReference>
<evidence type="ECO:0000256" key="5">
    <source>
        <dbReference type="ARBA" id="ARBA00022723"/>
    </source>
</evidence>
<dbReference type="GO" id="GO:0005506">
    <property type="term" value="F:iron ion binding"/>
    <property type="evidence" value="ECO:0007669"/>
    <property type="project" value="InterPro"/>
</dbReference>
<dbReference type="PANTHER" id="PTHR47627">
    <property type="entry name" value="RUBREDOXIN"/>
    <property type="match status" value="1"/>
</dbReference>
<protein>
    <recommendedName>
        <fullName evidence="8">Rubredoxin</fullName>
    </recommendedName>
</protein>
<comment type="pathway">
    <text evidence="2">Hydrocarbon metabolism; alkane degradation.</text>
</comment>
<dbReference type="Proteomes" id="UP000198460">
    <property type="component" value="Unassembled WGS sequence"/>
</dbReference>
<keyword evidence="7 8" id="KW-0408">Iron</keyword>
<evidence type="ECO:0000256" key="2">
    <source>
        <dbReference type="ARBA" id="ARBA00004933"/>
    </source>
</evidence>
<dbReference type="SUPFAM" id="SSF57802">
    <property type="entry name" value="Rubredoxin-like"/>
    <property type="match status" value="1"/>
</dbReference>
<evidence type="ECO:0000256" key="6">
    <source>
        <dbReference type="ARBA" id="ARBA00022982"/>
    </source>
</evidence>
<keyword evidence="6 8" id="KW-0249">Electron transport</keyword>
<feature type="binding site" evidence="9">
    <location>
        <position position="8"/>
    </location>
    <ligand>
        <name>Fe cation</name>
        <dbReference type="ChEBI" id="CHEBI:24875"/>
    </ligand>
</feature>
<evidence type="ECO:0000259" key="10">
    <source>
        <dbReference type="PROSITE" id="PS50903"/>
    </source>
</evidence>
<feature type="domain" description="Rubredoxin-like" evidence="10">
    <location>
        <begin position="3"/>
        <end position="54"/>
    </location>
</feature>
<dbReference type="PIRSF" id="PIRSF000071">
    <property type="entry name" value="Rubredoxin"/>
    <property type="match status" value="1"/>
</dbReference>
<dbReference type="Pfam" id="PF00301">
    <property type="entry name" value="Rubredoxin"/>
    <property type="match status" value="1"/>
</dbReference>
<dbReference type="PROSITE" id="PS00202">
    <property type="entry name" value="RUBREDOXIN"/>
    <property type="match status" value="1"/>
</dbReference>
<dbReference type="EMBL" id="FXAN01000044">
    <property type="protein sequence ID" value="SMF99784.1"/>
    <property type="molecule type" value="Genomic_DNA"/>
</dbReference>
<feature type="binding site" evidence="9">
    <location>
        <position position="41"/>
    </location>
    <ligand>
        <name>Fe cation</name>
        <dbReference type="ChEBI" id="CHEBI:24875"/>
    </ligand>
</feature>
<dbReference type="GO" id="GO:0043448">
    <property type="term" value="P:alkane catabolic process"/>
    <property type="evidence" value="ECO:0007669"/>
    <property type="project" value="TreeGrafter"/>
</dbReference>
<evidence type="ECO:0000256" key="9">
    <source>
        <dbReference type="PIRSR" id="PIRSR000071-1"/>
    </source>
</evidence>
<reference evidence="11 12" key="1">
    <citation type="submission" date="2017-04" db="EMBL/GenBank/DDBJ databases">
        <authorList>
            <person name="Afonso C.L."/>
            <person name="Miller P.J."/>
            <person name="Scott M.A."/>
            <person name="Spackman E."/>
            <person name="Goraichik I."/>
            <person name="Dimitrov K.M."/>
            <person name="Suarez D.L."/>
            <person name="Swayne D.E."/>
        </authorList>
    </citation>
    <scope>NUCLEOTIDE SEQUENCE [LARGE SCALE GENOMIC DNA]</scope>
    <source>
        <strain evidence="11">LMG 28154</strain>
    </source>
</reference>
<feature type="binding site" evidence="9">
    <location>
        <position position="44"/>
    </location>
    <ligand>
        <name>Fe cation</name>
        <dbReference type="ChEBI" id="CHEBI:24875"/>
    </ligand>
</feature>
<accession>A0A238H3C8</accession>
<dbReference type="InterPro" id="IPR050526">
    <property type="entry name" value="Rubredoxin_ET"/>
</dbReference>
<dbReference type="PROSITE" id="PS50903">
    <property type="entry name" value="RUBREDOXIN_LIKE"/>
    <property type="match status" value="1"/>
</dbReference>
<evidence type="ECO:0000256" key="3">
    <source>
        <dbReference type="ARBA" id="ARBA00005337"/>
    </source>
</evidence>
<comment type="cofactor">
    <cofactor evidence="8 9">
        <name>Fe(3+)</name>
        <dbReference type="ChEBI" id="CHEBI:29034"/>
    </cofactor>
    <text evidence="8 9">Binds 1 Fe(3+) ion per subunit.</text>
</comment>
<sequence length="56" mass="6311">MEMRTLMCLVCGWIYSEEAGSPEDGIAPGTRWEAIPDNWRCPECGVGKEDFEMISI</sequence>
<evidence type="ECO:0000313" key="11">
    <source>
        <dbReference type="EMBL" id="SMF99784.1"/>
    </source>
</evidence>
<dbReference type="InterPro" id="IPR018527">
    <property type="entry name" value="Rubredoxin_Fe_BS"/>
</dbReference>
<dbReference type="InterPro" id="IPR024934">
    <property type="entry name" value="Rubredoxin-like_dom"/>
</dbReference>
<evidence type="ECO:0000256" key="8">
    <source>
        <dbReference type="PIRNR" id="PIRNR000071"/>
    </source>
</evidence>
<feature type="binding site" evidence="9">
    <location>
        <position position="11"/>
    </location>
    <ligand>
        <name>Fe cation</name>
        <dbReference type="ChEBI" id="CHEBI:24875"/>
    </ligand>
</feature>
<proteinExistence type="inferred from homology"/>
<evidence type="ECO:0000256" key="4">
    <source>
        <dbReference type="ARBA" id="ARBA00022448"/>
    </source>
</evidence>